<dbReference type="InterPro" id="IPR037272">
    <property type="entry name" value="SNS_sf"/>
</dbReference>
<comment type="caution">
    <text evidence="8">The sequence shown here is derived from an EMBL/GenBank/DDBJ whole genome shotgun (WGS) entry which is preliminary data.</text>
</comment>
<dbReference type="NCBIfam" id="NF037979">
    <property type="entry name" value="Na_transp"/>
    <property type="match status" value="1"/>
</dbReference>
<dbReference type="PRINTS" id="PR00176">
    <property type="entry name" value="NANEUSMPORT"/>
</dbReference>
<evidence type="ECO:0000256" key="7">
    <source>
        <dbReference type="SAM" id="Phobius"/>
    </source>
</evidence>
<feature type="transmembrane region" description="Helical" evidence="7">
    <location>
        <begin position="183"/>
        <end position="203"/>
    </location>
</feature>
<evidence type="ECO:0000256" key="3">
    <source>
        <dbReference type="ARBA" id="ARBA00022692"/>
    </source>
</evidence>
<feature type="transmembrane region" description="Helical" evidence="7">
    <location>
        <begin position="223"/>
        <end position="246"/>
    </location>
</feature>
<feature type="transmembrane region" description="Helical" evidence="7">
    <location>
        <begin position="350"/>
        <end position="372"/>
    </location>
</feature>
<evidence type="ECO:0000313" key="9">
    <source>
        <dbReference type="Proteomes" id="UP000325302"/>
    </source>
</evidence>
<evidence type="ECO:0000256" key="5">
    <source>
        <dbReference type="ARBA" id="ARBA00023136"/>
    </source>
</evidence>
<dbReference type="GO" id="GO:0016020">
    <property type="term" value="C:membrane"/>
    <property type="evidence" value="ECO:0007669"/>
    <property type="project" value="UniProtKB-SubCell"/>
</dbReference>
<evidence type="ECO:0000256" key="1">
    <source>
        <dbReference type="ARBA" id="ARBA00004141"/>
    </source>
</evidence>
<evidence type="ECO:0000256" key="6">
    <source>
        <dbReference type="RuleBase" id="RU003732"/>
    </source>
</evidence>
<dbReference type="CDD" id="cd10336">
    <property type="entry name" value="SLC6sbd_Tyt1-Like"/>
    <property type="match status" value="1"/>
</dbReference>
<dbReference type="InterPro" id="IPR000175">
    <property type="entry name" value="Na/ntran_symport"/>
</dbReference>
<dbReference type="PANTHER" id="PTHR42948:SF1">
    <property type="entry name" value="TRANSPORTER"/>
    <property type="match status" value="1"/>
</dbReference>
<reference evidence="8 9" key="1">
    <citation type="submission" date="2019-03" db="EMBL/GenBank/DDBJ databases">
        <title>Nitrincola sp. nov. isolated from an Indian soda lake.</title>
        <authorList>
            <person name="Joshi A."/>
            <person name="Thite S.V."/>
            <person name="Joseph N."/>
            <person name="Dhotre D."/>
            <person name="Moorthy M."/>
            <person name="Shouche Y.S."/>
        </authorList>
    </citation>
    <scope>NUCLEOTIDE SEQUENCE [LARGE SCALE GENOMIC DNA]</scope>
    <source>
        <strain evidence="8 9">MEB193</strain>
    </source>
</reference>
<name>A0A5A9W8I6_9GAMM</name>
<comment type="similarity">
    <text evidence="6">Belongs to the sodium:neurotransmitter symporter (SNF) (TC 2.A.22) family.</text>
</comment>
<dbReference type="OrthoDB" id="9762833at2"/>
<organism evidence="8 9">
    <name type="scientific">Nitrincola tapanii</name>
    <dbReference type="NCBI Taxonomy" id="1708751"/>
    <lineage>
        <taxon>Bacteria</taxon>
        <taxon>Pseudomonadati</taxon>
        <taxon>Pseudomonadota</taxon>
        <taxon>Gammaproteobacteria</taxon>
        <taxon>Oceanospirillales</taxon>
        <taxon>Oceanospirillaceae</taxon>
        <taxon>Nitrincola</taxon>
    </lineage>
</organism>
<dbReference type="AlphaFoldDB" id="A0A5A9W8I6"/>
<keyword evidence="5 7" id="KW-0472">Membrane</keyword>
<evidence type="ECO:0000256" key="2">
    <source>
        <dbReference type="ARBA" id="ARBA00022448"/>
    </source>
</evidence>
<keyword evidence="9" id="KW-1185">Reference proteome</keyword>
<evidence type="ECO:0000313" key="8">
    <source>
        <dbReference type="EMBL" id="KAA0876475.1"/>
    </source>
</evidence>
<feature type="transmembrane region" description="Helical" evidence="7">
    <location>
        <begin position="310"/>
        <end position="330"/>
    </location>
</feature>
<feature type="transmembrane region" description="Helical" evidence="7">
    <location>
        <begin position="12"/>
        <end position="32"/>
    </location>
</feature>
<protein>
    <recommendedName>
        <fullName evidence="6">Transporter</fullName>
    </recommendedName>
</protein>
<feature type="transmembrane region" description="Helical" evidence="7">
    <location>
        <begin position="95"/>
        <end position="119"/>
    </location>
</feature>
<dbReference type="EMBL" id="SMRS01000001">
    <property type="protein sequence ID" value="KAA0876475.1"/>
    <property type="molecule type" value="Genomic_DNA"/>
</dbReference>
<feature type="transmembrane region" description="Helical" evidence="7">
    <location>
        <begin position="384"/>
        <end position="407"/>
    </location>
</feature>
<keyword evidence="4 7" id="KW-1133">Transmembrane helix</keyword>
<keyword evidence="2 6" id="KW-0813">Transport</keyword>
<comment type="subcellular location">
    <subcellularLocation>
        <location evidence="1">Membrane</location>
        <topology evidence="1">Multi-pass membrane protein</topology>
    </subcellularLocation>
</comment>
<keyword evidence="6" id="KW-0769">Symport</keyword>
<dbReference type="RefSeq" id="WP_149389725.1">
    <property type="nucleotide sequence ID" value="NZ_SMRS01000001.1"/>
</dbReference>
<proteinExistence type="inferred from homology"/>
<dbReference type="PANTHER" id="PTHR42948">
    <property type="entry name" value="TRANSPORTER"/>
    <property type="match status" value="1"/>
</dbReference>
<evidence type="ECO:0000256" key="4">
    <source>
        <dbReference type="ARBA" id="ARBA00022989"/>
    </source>
</evidence>
<dbReference type="PROSITE" id="PS00610">
    <property type="entry name" value="NA_NEUROTRAN_SYMP_1"/>
    <property type="match status" value="1"/>
</dbReference>
<accession>A0A5A9W8I6</accession>
<dbReference type="GO" id="GO:0015293">
    <property type="term" value="F:symporter activity"/>
    <property type="evidence" value="ECO:0007669"/>
    <property type="project" value="UniProtKB-KW"/>
</dbReference>
<feature type="transmembrane region" description="Helical" evidence="7">
    <location>
        <begin position="427"/>
        <end position="450"/>
    </location>
</feature>
<dbReference type="PROSITE" id="PS50267">
    <property type="entry name" value="NA_NEUROTRAN_SYMP_3"/>
    <property type="match status" value="1"/>
</dbReference>
<sequence>MQRTTSIHGRWSHRWVFILAALGSSVGLGNIWKFPYITGENGGGTFVLIYLLCVVLIGLPLMMAEVLIGRRGRLSPVNAIALCARETSVSPRWQLLGWLGMLTGFLIFSFYSVVAAWILHYIPAMAKGVLAGAGIQQTSRYFEALLVSPERLILGHSAFVGVVMTVLALGVRRGLDRAVRIMMPALFFLLLLLLIYAANTGYFKHALVYLFHFDLEKVTPQSVLVAMGHAFFTLSLGMGAIMMYSAYMGRRDSIGRSVLWIGLLDTLIALMIGLAIFPIVFASQLDPASGPGLVFITLPVAFAQMPAGQVLGFVFFILVGLTALTSAISLMEPVTAWTVERFKVMRWQAALIWGVLAWLLGLAVLVSFETMSSLRFFSRNLFDWLNYFTSNLFLPLGGLGLAIFVGWKLSRRVTESELHLQQTWLYLAWYFAIRYLVPAALGIIFVANLYNII</sequence>
<feature type="transmembrane region" description="Helical" evidence="7">
    <location>
        <begin position="258"/>
        <end position="281"/>
    </location>
</feature>
<gene>
    <name evidence="8" type="ORF">E1H14_01760</name>
</gene>
<dbReference type="Proteomes" id="UP000325302">
    <property type="component" value="Unassembled WGS sequence"/>
</dbReference>
<dbReference type="InterPro" id="IPR047218">
    <property type="entry name" value="YocR/YhdH-like"/>
</dbReference>
<feature type="transmembrane region" description="Helical" evidence="7">
    <location>
        <begin position="44"/>
        <end position="68"/>
    </location>
</feature>
<keyword evidence="3 6" id="KW-0812">Transmembrane</keyword>
<feature type="transmembrane region" description="Helical" evidence="7">
    <location>
        <begin position="152"/>
        <end position="171"/>
    </location>
</feature>
<dbReference type="Pfam" id="PF00209">
    <property type="entry name" value="SNF"/>
    <property type="match status" value="2"/>
</dbReference>
<dbReference type="SUPFAM" id="SSF161070">
    <property type="entry name" value="SNF-like"/>
    <property type="match status" value="1"/>
</dbReference>